<dbReference type="GO" id="GO:0003700">
    <property type="term" value="F:DNA-binding transcription factor activity"/>
    <property type="evidence" value="ECO:0007669"/>
    <property type="project" value="InterPro"/>
</dbReference>
<feature type="region of interest" description="Disordered" evidence="6">
    <location>
        <begin position="138"/>
        <end position="161"/>
    </location>
</feature>
<reference evidence="8" key="1">
    <citation type="submission" date="2023-05" db="EMBL/GenBank/DDBJ databases">
        <title>Nepenthes gracilis genome sequencing.</title>
        <authorList>
            <person name="Fukushima K."/>
        </authorList>
    </citation>
    <scope>NUCLEOTIDE SEQUENCE</scope>
    <source>
        <strain evidence="8">SING2019-196</strain>
    </source>
</reference>
<dbReference type="GO" id="GO:0005634">
    <property type="term" value="C:nucleus"/>
    <property type="evidence" value="ECO:0007669"/>
    <property type="project" value="UniProtKB-SubCell"/>
</dbReference>
<dbReference type="AlphaFoldDB" id="A0AAD3XY08"/>
<keyword evidence="9" id="KW-1185">Reference proteome</keyword>
<dbReference type="InterPro" id="IPR044800">
    <property type="entry name" value="LEC2-like"/>
</dbReference>
<feature type="region of interest" description="Disordered" evidence="6">
    <location>
        <begin position="87"/>
        <end position="111"/>
    </location>
</feature>
<feature type="compositionally biased region" description="Basic and acidic residues" evidence="6">
    <location>
        <begin position="138"/>
        <end position="154"/>
    </location>
</feature>
<keyword evidence="2" id="KW-0805">Transcription regulation</keyword>
<evidence type="ECO:0000313" key="9">
    <source>
        <dbReference type="Proteomes" id="UP001279734"/>
    </source>
</evidence>
<sequence length="699" mass="77272">MDLHGADLIVEMEDGFEALVVLGDEENPSVFQAEEVMGGGNGGWGGCGGVGEVRKICREQNDLIDVSDQSLFFTDFPPLPDIPFMSSSSSSSFTPELAKPTAGSSSSSSVSPSASAASLVLLSSDAEVDHDVDMSRHYHPPHHLEMHVHGDGHAHQGTNGASLADLSPIDPGVDGADCMHVMESFGCTDILDRNDIWDPSPLFEAGDDHPDNCPLEFRRQEFLQNEQSPLQPPLLEEFDHDRQLMTQDVKTFDHREQSAIDDDGGGSRRQSSAMQNSEDVAMVFFEWLKSNKESLSAEDLRNIKIKKSTIECAARRLGGGKEGMKQLLKLILQWVQNHHLQNKRLNSNNHLIPNPNPMIICKSNSNNSSPPEPNPCFSSATWPPPPPPPYIGNPTTLVPPSQPPAFAPMVGYMGPDANASAANGHCYPPTTDYHMLDRTPSWPPPPPHFTLPLPHYNPLHDGSLPAELPHPHAFVGYGCQYPYSFSPGAVDGVVSLGCSVTKEARKKRMARQKRLFSHHHKSHTHRNNSQNPSEGDDNWAAGSSNPADHRTCVWLPAAGKMHSVDRALEGRSYLIQHQTEADKKQGWKAEKNLRFLLQKVLKQSDVGNLGRIVLPKKEAETHLPELEERDGIPIAMEDIATSRVWNMRYRFWPNNKSRMYLLENTDDQRSEGPATDWIDFGDEQAGKEAENSGNLVVVW</sequence>
<proteinExistence type="predicted"/>
<dbReference type="Pfam" id="PF02362">
    <property type="entry name" value="B3"/>
    <property type="match status" value="1"/>
</dbReference>
<dbReference type="PANTHER" id="PTHR31140:SF81">
    <property type="entry name" value="B3 DOMAIN-CONTAINING TRANSCRIPTION FACTOR ABI3"/>
    <property type="match status" value="1"/>
</dbReference>
<keyword evidence="5" id="KW-0539">Nucleus</keyword>
<evidence type="ECO:0000256" key="5">
    <source>
        <dbReference type="ARBA" id="ARBA00023242"/>
    </source>
</evidence>
<comment type="caution">
    <text evidence="8">The sequence shown here is derived from an EMBL/GenBank/DDBJ whole genome shotgun (WGS) entry which is preliminary data.</text>
</comment>
<organism evidence="8 9">
    <name type="scientific">Nepenthes gracilis</name>
    <name type="common">Slender pitcher plant</name>
    <dbReference type="NCBI Taxonomy" id="150966"/>
    <lineage>
        <taxon>Eukaryota</taxon>
        <taxon>Viridiplantae</taxon>
        <taxon>Streptophyta</taxon>
        <taxon>Embryophyta</taxon>
        <taxon>Tracheophyta</taxon>
        <taxon>Spermatophyta</taxon>
        <taxon>Magnoliopsida</taxon>
        <taxon>eudicotyledons</taxon>
        <taxon>Gunneridae</taxon>
        <taxon>Pentapetalae</taxon>
        <taxon>Caryophyllales</taxon>
        <taxon>Nepenthaceae</taxon>
        <taxon>Nepenthes</taxon>
    </lineage>
</organism>
<feature type="domain" description="TF-B3" evidence="7">
    <location>
        <begin position="598"/>
        <end position="663"/>
    </location>
</feature>
<dbReference type="EMBL" id="BSYO01000022">
    <property type="protein sequence ID" value="GMH20415.1"/>
    <property type="molecule type" value="Genomic_DNA"/>
</dbReference>
<evidence type="ECO:0000256" key="2">
    <source>
        <dbReference type="ARBA" id="ARBA00023015"/>
    </source>
</evidence>
<dbReference type="SUPFAM" id="SSF101936">
    <property type="entry name" value="DNA-binding pseudobarrel domain"/>
    <property type="match status" value="1"/>
</dbReference>
<gene>
    <name evidence="8" type="ORF">Nepgr_022256</name>
</gene>
<evidence type="ECO:0000256" key="6">
    <source>
        <dbReference type="SAM" id="MobiDB-lite"/>
    </source>
</evidence>
<dbReference type="Proteomes" id="UP001279734">
    <property type="component" value="Unassembled WGS sequence"/>
</dbReference>
<dbReference type="InterPro" id="IPR015300">
    <property type="entry name" value="DNA-bd_pseudobarrel_sf"/>
</dbReference>
<dbReference type="PANTHER" id="PTHR31140">
    <property type="entry name" value="B3 DOMAIN-CONTAINING TRANSCRIPTION FACTOR ABI3"/>
    <property type="match status" value="1"/>
</dbReference>
<feature type="region of interest" description="Disordered" evidence="6">
    <location>
        <begin position="507"/>
        <end position="544"/>
    </location>
</feature>
<evidence type="ECO:0000256" key="3">
    <source>
        <dbReference type="ARBA" id="ARBA00023125"/>
    </source>
</evidence>
<accession>A0AAD3XY08</accession>
<comment type="subcellular location">
    <subcellularLocation>
        <location evidence="1">Nucleus</location>
    </subcellularLocation>
</comment>
<keyword evidence="3" id="KW-0238">DNA-binding</keyword>
<evidence type="ECO:0000313" key="8">
    <source>
        <dbReference type="EMBL" id="GMH20415.1"/>
    </source>
</evidence>
<protein>
    <recommendedName>
        <fullName evidence="7">TF-B3 domain-containing protein</fullName>
    </recommendedName>
</protein>
<keyword evidence="4" id="KW-0804">Transcription</keyword>
<dbReference type="Gene3D" id="2.40.330.10">
    <property type="entry name" value="DNA-binding pseudobarrel domain"/>
    <property type="match status" value="1"/>
</dbReference>
<feature type="region of interest" description="Disordered" evidence="6">
    <location>
        <begin position="253"/>
        <end position="275"/>
    </location>
</feature>
<evidence type="ECO:0000259" key="7">
    <source>
        <dbReference type="Pfam" id="PF02362"/>
    </source>
</evidence>
<dbReference type="InterPro" id="IPR003340">
    <property type="entry name" value="B3_DNA-bd"/>
</dbReference>
<evidence type="ECO:0000256" key="1">
    <source>
        <dbReference type="ARBA" id="ARBA00004123"/>
    </source>
</evidence>
<feature type="compositionally biased region" description="Basic residues" evidence="6">
    <location>
        <begin position="507"/>
        <end position="526"/>
    </location>
</feature>
<evidence type="ECO:0000256" key="4">
    <source>
        <dbReference type="ARBA" id="ARBA00023163"/>
    </source>
</evidence>
<name>A0AAD3XY08_NEPGR</name>
<dbReference type="GO" id="GO:0003677">
    <property type="term" value="F:DNA binding"/>
    <property type="evidence" value="ECO:0007669"/>
    <property type="project" value="UniProtKB-KW"/>
</dbReference>